<feature type="region of interest" description="Disordered" evidence="1">
    <location>
        <begin position="543"/>
        <end position="570"/>
    </location>
</feature>
<dbReference type="EMBL" id="MF417888">
    <property type="protein sequence ID" value="ASN69276.1"/>
    <property type="molecule type" value="Genomic_DNA"/>
</dbReference>
<accession>A0A2H4J9U4</accession>
<proteinExistence type="predicted"/>
<organism evidence="2">
    <name type="scientific">uncultured Caudovirales phage</name>
    <dbReference type="NCBI Taxonomy" id="2100421"/>
    <lineage>
        <taxon>Viruses</taxon>
        <taxon>Duplodnaviria</taxon>
        <taxon>Heunggongvirae</taxon>
        <taxon>Uroviricota</taxon>
        <taxon>Caudoviricetes</taxon>
        <taxon>Peduoviridae</taxon>
        <taxon>Maltschvirus</taxon>
        <taxon>Maltschvirus maltsch</taxon>
    </lineage>
</organism>
<feature type="compositionally biased region" description="Polar residues" evidence="1">
    <location>
        <begin position="543"/>
        <end position="553"/>
    </location>
</feature>
<evidence type="ECO:0000256" key="1">
    <source>
        <dbReference type="SAM" id="MobiDB-lite"/>
    </source>
</evidence>
<feature type="compositionally biased region" description="Polar residues" evidence="1">
    <location>
        <begin position="492"/>
        <end position="508"/>
    </location>
</feature>
<feature type="region of interest" description="Disordered" evidence="1">
    <location>
        <begin position="490"/>
        <end position="515"/>
    </location>
</feature>
<evidence type="ECO:0008006" key="3">
    <source>
        <dbReference type="Google" id="ProtNLM"/>
    </source>
</evidence>
<evidence type="ECO:0000313" key="2">
    <source>
        <dbReference type="EMBL" id="ASN69276.1"/>
    </source>
</evidence>
<sequence length="570" mass="65939">MLLETFSNQDIINVHGDMFFYRSMYRGEHAKIFERAKDLVEKGEAVDAIRFGSQSRASKLQTPYIVANVSKMIVDIPSTFINRSLGDIVTTVNKDYDDMSNTYANRVDEGYREQDNQMNGTNEQQETGDNSNNFVNNQQDIQAIEQEELELKRSHQQEVLDEIADNSKLVRQHGMNLRQWQIDGGIVAVPEIINGKPRVSFKERNVYYALDDGVTYQLRYTIERDEQKYVHVHEEVENETSVDGTHYLYKDNGNDKLELIEDNELIEEIIGIPSDHLQYTLHDRNRTLFVYLPNEPSFDNEYGWSALFGQEGKQDEVNWTITRAAQTFERNGKPRISITKDIWEQLQNAALEETGDPRKINHRNLEITTIDEQGHSLEIHQIDTSKIGDIPYVKDIIKFMLMETQTSEKAIDFFSEGKSYSESGTAKFYDLFLSLMKAERLRAEYVDFIRQAFENCLWLASVQDNTIEIERPDIMQREMLPITSKERRDMNNESYEAGTQSLETTLRNINPEKSDDWIENELERIEEGKPSVDSFSLFNGQQSSLNFNANRDGNGNYPDDINNTTDGSSE</sequence>
<name>A0A2H4J9U4_9CAUD</name>
<gene>
    <name evidence="2" type="ORF">9S3_24</name>
</gene>
<feature type="compositionally biased region" description="Polar residues" evidence="1">
    <location>
        <begin position="561"/>
        <end position="570"/>
    </location>
</feature>
<protein>
    <recommendedName>
        <fullName evidence="3">Portal protein</fullName>
    </recommendedName>
</protein>
<reference evidence="2" key="1">
    <citation type="submission" date="2017-06" db="EMBL/GenBank/DDBJ databases">
        <title>Novel phages from South African skin metaviromes.</title>
        <authorList>
            <person name="van Zyl L.J."/>
            <person name="Abrahams Y."/>
            <person name="Stander E.A."/>
            <person name="Kirby B.M."/>
            <person name="Clavaud C."/>
            <person name="Farcet C."/>
            <person name="Breton L."/>
            <person name="Trindade M.I."/>
        </authorList>
    </citation>
    <scope>NUCLEOTIDE SEQUENCE</scope>
</reference>